<comment type="caution">
    <text evidence="1">The sequence shown here is derived from an EMBL/GenBank/DDBJ whole genome shotgun (WGS) entry which is preliminary data.</text>
</comment>
<dbReference type="RefSeq" id="WP_022604567.1">
    <property type="nucleotide sequence ID" value="NZ_ASSJ01000008.1"/>
</dbReference>
<evidence type="ECO:0000313" key="1">
    <source>
        <dbReference type="EMBL" id="ERN42754.1"/>
    </source>
</evidence>
<proteinExistence type="predicted"/>
<evidence type="ECO:0000313" key="2">
    <source>
        <dbReference type="Proteomes" id="UP000016960"/>
    </source>
</evidence>
<dbReference type="Proteomes" id="UP000016960">
    <property type="component" value="Unassembled WGS sequence"/>
</dbReference>
<dbReference type="AlphaFoldDB" id="U5DQ69"/>
<organism evidence="1 2">
    <name type="scientific">Rubidibacter lacunae KORDI 51-2</name>
    <dbReference type="NCBI Taxonomy" id="582515"/>
    <lineage>
        <taxon>Bacteria</taxon>
        <taxon>Bacillati</taxon>
        <taxon>Cyanobacteriota</taxon>
        <taxon>Cyanophyceae</taxon>
        <taxon>Oscillatoriophycideae</taxon>
        <taxon>Chroococcales</taxon>
        <taxon>Aphanothecaceae</taxon>
        <taxon>Rubidibacter</taxon>
    </lineage>
</organism>
<dbReference type="InParanoid" id="U5DQ69"/>
<name>U5DQ69_9CHRO</name>
<sequence>MSNIAGKSYAMNVVTPIPWYIAPINRLIFLFAKLRQGTLLGLLTLSLIHYARWVILADNQFPNLGKEQPKEKLKYRYMFFFSNFNGSWDQYVDSFSMAIPTGLDFFWFKNVRYPKSVPIKPFHDHIEYNQIWTNHYYNAYPMAASNDIKSAKNVKAKLLGFIEDTENSSAEEFQARFNVLLGDLQHDLVLMERTPIVSLAADAVEQRH</sequence>
<reference evidence="1 2" key="1">
    <citation type="submission" date="2013-05" db="EMBL/GenBank/DDBJ databases">
        <title>Draft genome sequence of Rubidibacter lacunae KORDI 51-2.</title>
        <authorList>
            <person name="Choi D.H."/>
            <person name="Noh J.H."/>
            <person name="Kwon K.-K."/>
            <person name="Lee J.-H."/>
            <person name="Ryu J.-Y."/>
        </authorList>
    </citation>
    <scope>NUCLEOTIDE SEQUENCE [LARGE SCALE GENOMIC DNA]</scope>
    <source>
        <strain evidence="1 2">KORDI 51-2</strain>
    </source>
</reference>
<dbReference type="eggNOG" id="ENOG502ZAME">
    <property type="taxonomic scope" value="Bacteria"/>
</dbReference>
<keyword evidence="2" id="KW-1185">Reference proteome</keyword>
<dbReference type="EMBL" id="ASSJ01000008">
    <property type="protein sequence ID" value="ERN42754.1"/>
    <property type="molecule type" value="Genomic_DNA"/>
</dbReference>
<dbReference type="OrthoDB" id="116741at2"/>
<accession>U5DQ69</accession>
<protein>
    <submittedName>
        <fullName evidence="1">Uncharacterized protein</fullName>
    </submittedName>
</protein>
<dbReference type="PATRIC" id="fig|582515.4.peg.686"/>
<gene>
    <name evidence="1" type="ORF">KR51_00006020</name>
</gene>
<dbReference type="STRING" id="582515.KR51_00006020"/>